<evidence type="ECO:0000256" key="1">
    <source>
        <dbReference type="ARBA" id="ARBA00000085"/>
    </source>
</evidence>
<keyword evidence="4 10" id="KW-0808">Transferase</keyword>
<dbReference type="SMART" id="SM00387">
    <property type="entry name" value="HATPase_c"/>
    <property type="match status" value="1"/>
</dbReference>
<dbReference type="PANTHER" id="PTHR42878">
    <property type="entry name" value="TWO-COMPONENT HISTIDINE KINASE"/>
    <property type="match status" value="1"/>
</dbReference>
<name>A0A080M2P7_9PROT</name>
<dbReference type="InterPro" id="IPR001789">
    <property type="entry name" value="Sig_transdc_resp-reg_receiver"/>
</dbReference>
<dbReference type="Gene3D" id="3.30.565.10">
    <property type="entry name" value="Histidine kinase-like ATPase, C-terminal domain"/>
    <property type="match status" value="1"/>
</dbReference>
<evidence type="ECO:0000259" key="8">
    <source>
        <dbReference type="PROSITE" id="PS50109"/>
    </source>
</evidence>
<dbReference type="SMART" id="SM00448">
    <property type="entry name" value="REC"/>
    <property type="match status" value="1"/>
</dbReference>
<dbReference type="SUPFAM" id="SSF52172">
    <property type="entry name" value="CheY-like"/>
    <property type="match status" value="1"/>
</dbReference>
<dbReference type="Pfam" id="PF02518">
    <property type="entry name" value="HATPase_c"/>
    <property type="match status" value="1"/>
</dbReference>
<proteinExistence type="predicted"/>
<evidence type="ECO:0000256" key="5">
    <source>
        <dbReference type="ARBA" id="ARBA00022777"/>
    </source>
</evidence>
<dbReference type="InterPro" id="IPR005467">
    <property type="entry name" value="His_kinase_dom"/>
</dbReference>
<dbReference type="Proteomes" id="UP000020077">
    <property type="component" value="Unassembled WGS sequence"/>
</dbReference>
<dbReference type="GO" id="GO:0000155">
    <property type="term" value="F:phosphorelay sensor kinase activity"/>
    <property type="evidence" value="ECO:0007669"/>
    <property type="project" value="InterPro"/>
</dbReference>
<dbReference type="InterPro" id="IPR036890">
    <property type="entry name" value="HATPase_C_sf"/>
</dbReference>
<keyword evidence="3 6" id="KW-0597">Phosphoprotein</keyword>
<dbReference type="PRINTS" id="PR00344">
    <property type="entry name" value="BCTRLSENSOR"/>
</dbReference>
<dbReference type="Gene3D" id="3.40.50.2300">
    <property type="match status" value="1"/>
</dbReference>
<dbReference type="Gene3D" id="1.10.287.130">
    <property type="match status" value="1"/>
</dbReference>
<evidence type="ECO:0000313" key="11">
    <source>
        <dbReference type="Proteomes" id="UP000020077"/>
    </source>
</evidence>
<feature type="coiled-coil region" evidence="7">
    <location>
        <begin position="164"/>
        <end position="191"/>
    </location>
</feature>
<dbReference type="InterPro" id="IPR050351">
    <property type="entry name" value="BphY/WalK/GraS-like"/>
</dbReference>
<evidence type="ECO:0000256" key="7">
    <source>
        <dbReference type="SAM" id="Coils"/>
    </source>
</evidence>
<dbReference type="EMBL" id="JDVG02000014">
    <property type="protein sequence ID" value="KFB74580.1"/>
    <property type="molecule type" value="Genomic_DNA"/>
</dbReference>
<dbReference type="PROSITE" id="PS50110">
    <property type="entry name" value="RESPONSE_REGULATORY"/>
    <property type="match status" value="1"/>
</dbReference>
<dbReference type="SMART" id="SM00388">
    <property type="entry name" value="HisKA"/>
    <property type="match status" value="1"/>
</dbReference>
<dbReference type="InterPro" id="IPR003594">
    <property type="entry name" value="HATPase_dom"/>
</dbReference>
<dbReference type="GO" id="GO:0007234">
    <property type="term" value="P:osmosensory signaling via phosphorelay pathway"/>
    <property type="evidence" value="ECO:0007669"/>
    <property type="project" value="TreeGrafter"/>
</dbReference>
<evidence type="ECO:0000256" key="4">
    <source>
        <dbReference type="ARBA" id="ARBA00022679"/>
    </source>
</evidence>
<dbReference type="PROSITE" id="PS50109">
    <property type="entry name" value="HIS_KIN"/>
    <property type="match status" value="1"/>
</dbReference>
<dbReference type="InterPro" id="IPR004358">
    <property type="entry name" value="Sig_transdc_His_kin-like_C"/>
</dbReference>
<evidence type="ECO:0000259" key="9">
    <source>
        <dbReference type="PROSITE" id="PS50110"/>
    </source>
</evidence>
<organism evidence="10 11">
    <name type="scientific">Candidatus Accumulibacter phosphatis</name>
    <dbReference type="NCBI Taxonomy" id="327160"/>
    <lineage>
        <taxon>Bacteria</taxon>
        <taxon>Pseudomonadati</taxon>
        <taxon>Pseudomonadota</taxon>
        <taxon>Betaproteobacteria</taxon>
        <taxon>Candidatus Accumulibacter</taxon>
    </lineage>
</organism>
<accession>A0A080M2P7</accession>
<evidence type="ECO:0000256" key="3">
    <source>
        <dbReference type="ARBA" id="ARBA00022553"/>
    </source>
</evidence>
<evidence type="ECO:0000313" key="10">
    <source>
        <dbReference type="EMBL" id="KFB74580.1"/>
    </source>
</evidence>
<dbReference type="Pfam" id="PF00512">
    <property type="entry name" value="HisKA"/>
    <property type="match status" value="1"/>
</dbReference>
<feature type="domain" description="Histidine kinase" evidence="8">
    <location>
        <begin position="194"/>
        <end position="410"/>
    </location>
</feature>
<feature type="modified residue" description="4-aspartylphosphate" evidence="6">
    <location>
        <position position="88"/>
    </location>
</feature>
<dbReference type="CDD" id="cd00082">
    <property type="entry name" value="HisKA"/>
    <property type="match status" value="1"/>
</dbReference>
<feature type="domain" description="Response regulatory" evidence="9">
    <location>
        <begin position="33"/>
        <end position="157"/>
    </location>
</feature>
<keyword evidence="7" id="KW-0175">Coiled coil</keyword>
<gene>
    <name evidence="10" type="primary">cph1_1</name>
    <name evidence="10" type="ORF">AW09_000093</name>
</gene>
<dbReference type="InterPro" id="IPR003661">
    <property type="entry name" value="HisK_dim/P_dom"/>
</dbReference>
<comment type="catalytic activity">
    <reaction evidence="1">
        <text>ATP + protein L-histidine = ADP + protein N-phospho-L-histidine.</text>
        <dbReference type="EC" id="2.7.13.3"/>
    </reaction>
</comment>
<sequence length="413" mass="46243">MNSKRVEDHDLLSTWFVAESAEVEAALVDSPWKVLLVDDQKDVHAVLHLALHDMLIEGQRLLLLDALSAREARRAIAANPDIALLLLDVVMESDQAGLELVRHIREELGNHSAQIVLITGHPGYAPEREVISGYEIDGYLLKSELSANQIFVQVYSAIRTYRLMREHEILQEDLKQKITELKRSNAELEQFSYAISHDLRQPLRMISSYMQLLGMSLADQLGSEQRDYFNFAINGAKRLDRMLLGLLEYSRVGRLGEPPEWIESRSILDDALLFLQATLLEAQASIRVGGEWPRVFVSPDEILRLLQNLIGNAAKFRNACRTPEISISSKVSAGHWYLCIADNGIGIPPEQIARLFQVFQRLHSRATFDGSGVGLALCRKIAEHHGGRIWADSAGEGQGSRFCVSLPIPPEVA</sequence>
<dbReference type="GO" id="GO:0000156">
    <property type="term" value="F:phosphorelay response regulator activity"/>
    <property type="evidence" value="ECO:0007669"/>
    <property type="project" value="TreeGrafter"/>
</dbReference>
<dbReference type="PANTHER" id="PTHR42878:SF15">
    <property type="entry name" value="BACTERIOPHYTOCHROME"/>
    <property type="match status" value="1"/>
</dbReference>
<dbReference type="AlphaFoldDB" id="A0A080M2P7"/>
<protein>
    <recommendedName>
        <fullName evidence="2">histidine kinase</fullName>
        <ecNumber evidence="2">2.7.13.3</ecNumber>
    </recommendedName>
</protein>
<reference evidence="10 11" key="1">
    <citation type="submission" date="2014-02" db="EMBL/GenBank/DDBJ databases">
        <title>Expanding our view of genomic diversity in Candidatus Accumulibacter clades.</title>
        <authorList>
            <person name="Skennerton C.T."/>
            <person name="Barr J.J."/>
            <person name="Slater F.R."/>
            <person name="Bond P.L."/>
            <person name="Tyson G.W."/>
        </authorList>
    </citation>
    <scope>NUCLEOTIDE SEQUENCE [LARGE SCALE GENOMIC DNA]</scope>
    <source>
        <strain evidence="11">BA-91</strain>
    </source>
</reference>
<dbReference type="GO" id="GO:0030295">
    <property type="term" value="F:protein kinase activator activity"/>
    <property type="evidence" value="ECO:0007669"/>
    <property type="project" value="TreeGrafter"/>
</dbReference>
<evidence type="ECO:0000256" key="6">
    <source>
        <dbReference type="PROSITE-ProRule" id="PRU00169"/>
    </source>
</evidence>
<evidence type="ECO:0000256" key="2">
    <source>
        <dbReference type="ARBA" id="ARBA00012438"/>
    </source>
</evidence>
<dbReference type="SUPFAM" id="SSF55874">
    <property type="entry name" value="ATPase domain of HSP90 chaperone/DNA topoisomerase II/histidine kinase"/>
    <property type="match status" value="1"/>
</dbReference>
<keyword evidence="5" id="KW-0418">Kinase</keyword>
<dbReference type="InterPro" id="IPR011006">
    <property type="entry name" value="CheY-like_superfamily"/>
</dbReference>
<comment type="caution">
    <text evidence="10">The sequence shown here is derived from an EMBL/GenBank/DDBJ whole genome shotgun (WGS) entry which is preliminary data.</text>
</comment>
<dbReference type="EC" id="2.7.13.3" evidence="2"/>